<name>A0A0A9F7J7_ARUDO</name>
<reference evidence="1" key="1">
    <citation type="submission" date="2014-09" db="EMBL/GenBank/DDBJ databases">
        <authorList>
            <person name="Magalhaes I.L.F."/>
            <person name="Oliveira U."/>
            <person name="Santos F.R."/>
            <person name="Vidigal T.H.D.A."/>
            <person name="Brescovit A.D."/>
            <person name="Santos A.J."/>
        </authorList>
    </citation>
    <scope>NUCLEOTIDE SEQUENCE</scope>
    <source>
        <tissue evidence="1">Shoot tissue taken approximately 20 cm above the soil surface</tissue>
    </source>
</reference>
<dbReference type="EMBL" id="GBRH01190727">
    <property type="protein sequence ID" value="JAE07169.1"/>
    <property type="molecule type" value="Transcribed_RNA"/>
</dbReference>
<protein>
    <submittedName>
        <fullName evidence="1">Uncharacterized protein</fullName>
    </submittedName>
</protein>
<dbReference type="AlphaFoldDB" id="A0A0A9F7J7"/>
<reference evidence="1" key="2">
    <citation type="journal article" date="2015" name="Data Brief">
        <title>Shoot transcriptome of the giant reed, Arundo donax.</title>
        <authorList>
            <person name="Barrero R.A."/>
            <person name="Guerrero F.D."/>
            <person name="Moolhuijzen P."/>
            <person name="Goolsby J.A."/>
            <person name="Tidwell J."/>
            <person name="Bellgard S.E."/>
            <person name="Bellgard M.I."/>
        </authorList>
    </citation>
    <scope>NUCLEOTIDE SEQUENCE</scope>
    <source>
        <tissue evidence="1">Shoot tissue taken approximately 20 cm above the soil surface</tissue>
    </source>
</reference>
<accession>A0A0A9F7J7</accession>
<organism evidence="1">
    <name type="scientific">Arundo donax</name>
    <name type="common">Giant reed</name>
    <name type="synonym">Donax arundinaceus</name>
    <dbReference type="NCBI Taxonomy" id="35708"/>
    <lineage>
        <taxon>Eukaryota</taxon>
        <taxon>Viridiplantae</taxon>
        <taxon>Streptophyta</taxon>
        <taxon>Embryophyta</taxon>
        <taxon>Tracheophyta</taxon>
        <taxon>Spermatophyta</taxon>
        <taxon>Magnoliopsida</taxon>
        <taxon>Liliopsida</taxon>
        <taxon>Poales</taxon>
        <taxon>Poaceae</taxon>
        <taxon>PACMAD clade</taxon>
        <taxon>Arundinoideae</taxon>
        <taxon>Arundineae</taxon>
        <taxon>Arundo</taxon>
    </lineage>
</organism>
<sequence length="47" mass="5461">MYKRKGTICTLFFSALSTLTTAVKLQIVPYWDTDSNTTYIRPLMQQD</sequence>
<proteinExistence type="predicted"/>
<evidence type="ECO:0000313" key="1">
    <source>
        <dbReference type="EMBL" id="JAE07169.1"/>
    </source>
</evidence>